<feature type="compositionally biased region" description="Pro residues" evidence="1">
    <location>
        <begin position="96"/>
        <end position="107"/>
    </location>
</feature>
<dbReference type="HOGENOM" id="CLU_548823_0_0_1"/>
<organism evidence="2 3">
    <name type="scientific">Trichosporon asahii var. asahii (strain ATCC 90039 / CBS 2479 / JCM 2466 / KCTC 7840 / NBRC 103889/ NCYC 2677 / UAMH 7654)</name>
    <name type="common">Yeast</name>
    <dbReference type="NCBI Taxonomy" id="1186058"/>
    <lineage>
        <taxon>Eukaryota</taxon>
        <taxon>Fungi</taxon>
        <taxon>Dikarya</taxon>
        <taxon>Basidiomycota</taxon>
        <taxon>Agaricomycotina</taxon>
        <taxon>Tremellomycetes</taxon>
        <taxon>Trichosporonales</taxon>
        <taxon>Trichosporonaceae</taxon>
        <taxon>Trichosporon</taxon>
    </lineage>
</organism>
<dbReference type="VEuPathDB" id="FungiDB:A1Q1_05408"/>
<evidence type="ECO:0000256" key="1">
    <source>
        <dbReference type="SAM" id="MobiDB-lite"/>
    </source>
</evidence>
<dbReference type="KEGG" id="tasa:A1Q1_05408"/>
<dbReference type="RefSeq" id="XP_014177615.1">
    <property type="nucleotide sequence ID" value="XM_014322140.1"/>
</dbReference>
<feature type="compositionally biased region" description="Low complexity" evidence="1">
    <location>
        <begin position="84"/>
        <end position="95"/>
    </location>
</feature>
<dbReference type="OrthoDB" id="1259151at2759"/>
<comment type="caution">
    <text evidence="2">The sequence shown here is derived from an EMBL/GenBank/DDBJ whole genome shotgun (WGS) entry which is preliminary data.</text>
</comment>
<dbReference type="InterPro" id="IPR015943">
    <property type="entry name" value="WD40/YVTN_repeat-like_dom_sf"/>
</dbReference>
<evidence type="ECO:0000313" key="3">
    <source>
        <dbReference type="Proteomes" id="UP000002748"/>
    </source>
</evidence>
<feature type="region of interest" description="Disordered" evidence="1">
    <location>
        <begin position="427"/>
        <end position="454"/>
    </location>
</feature>
<feature type="region of interest" description="Disordered" evidence="1">
    <location>
        <begin position="84"/>
        <end position="118"/>
    </location>
</feature>
<dbReference type="Gene3D" id="2.130.10.10">
    <property type="entry name" value="YVTN repeat-like/Quinoprotein amine dehydrogenase"/>
    <property type="match status" value="1"/>
</dbReference>
<sequence length="497" mass="54654">MPLYLSQHRVRYTSLTPPADKWRPKDLFNLQARIQRNLKDHKMHAVQVGQTWNRRCLPVISLDSDRLIIGAGGDILVHHLVPPSSTSSYSPSTSPQFPPLRSLPPSPTHQKKGKRDRTTYAPKAVASAHVYPLSNRSDSDIVGLHPLPSGEVIAAQFDGTLQRLNLSGQLRSTAHYQHPKEHIYALSGYDDHFLALSYGVGSLYSARSPWLPPIEFEFEERPWSGLLTSDKAFVGIRGEVAIFNLRPDGVEYAQSLRADGSSTPGTESDDGVIVIDSLDALDSALGRTARRSTPYSIALGNDPYTVLSAWHDGFARLHDLRTGSCEMELSDPWQDAPLYCASFLGENSVATGGSQHGIVSVFDIRTAKGYSVFTPEGKGSPVYGMVAEGGRVWGVSERRAFVCAWDESGDARGGLRAQDDLQEVYEEPNGHYGYGRGRGGGRARGRGRDGKDIPTAYRRRGGKWGWTVGYGEHAKETCMGYRHEDNGTTLFETKVPV</sequence>
<accession>J5Q8T9</accession>
<proteinExistence type="predicted"/>
<reference evidence="2 3" key="1">
    <citation type="journal article" date="2012" name="Eukaryot. Cell">
        <title>Draft genome sequence of CBS 2479, the standard type strain of Trichosporon asahii.</title>
        <authorList>
            <person name="Yang R.Y."/>
            <person name="Li H.T."/>
            <person name="Zhu H."/>
            <person name="Zhou G.P."/>
            <person name="Wang M."/>
            <person name="Wang L."/>
        </authorList>
    </citation>
    <scope>NUCLEOTIDE SEQUENCE [LARGE SCALE GENOMIC DNA]</scope>
    <source>
        <strain evidence="3">ATCC 90039 / CBS 2479 / JCM 2466 / KCTC 7840 / NCYC 2677 / UAMH 7654</strain>
    </source>
</reference>
<evidence type="ECO:0000313" key="2">
    <source>
        <dbReference type="EMBL" id="EJT46078.1"/>
    </source>
</evidence>
<name>J5Q8T9_TRIAS</name>
<dbReference type="GeneID" id="25988920"/>
<dbReference type="AlphaFoldDB" id="J5Q8T9"/>
<dbReference type="SUPFAM" id="SSF50978">
    <property type="entry name" value="WD40 repeat-like"/>
    <property type="match status" value="1"/>
</dbReference>
<protein>
    <submittedName>
        <fullName evidence="2">Uncharacterized protein</fullName>
    </submittedName>
</protein>
<dbReference type="InterPro" id="IPR036322">
    <property type="entry name" value="WD40_repeat_dom_sf"/>
</dbReference>
<dbReference type="Proteomes" id="UP000002748">
    <property type="component" value="Unassembled WGS sequence"/>
</dbReference>
<dbReference type="EMBL" id="ALBS01000307">
    <property type="protein sequence ID" value="EJT46078.1"/>
    <property type="molecule type" value="Genomic_DNA"/>
</dbReference>
<gene>
    <name evidence="2" type="ORF">A1Q1_05408</name>
</gene>